<proteinExistence type="predicted"/>
<organism evidence="2 3">
    <name type="scientific">Roseburia faecis</name>
    <dbReference type="NCBI Taxonomy" id="301302"/>
    <lineage>
        <taxon>Bacteria</taxon>
        <taxon>Bacillati</taxon>
        <taxon>Bacillota</taxon>
        <taxon>Clostridia</taxon>
        <taxon>Lachnospirales</taxon>
        <taxon>Lachnospiraceae</taxon>
        <taxon>Roseburia</taxon>
    </lineage>
</organism>
<keyword evidence="1" id="KW-0472">Membrane</keyword>
<name>A0A173R8J9_9FIRM</name>
<keyword evidence="1" id="KW-1133">Transmembrane helix</keyword>
<reference evidence="2 3" key="1">
    <citation type="submission" date="2015-09" db="EMBL/GenBank/DDBJ databases">
        <authorList>
            <consortium name="Pathogen Informatics"/>
        </authorList>
    </citation>
    <scope>NUCLEOTIDE SEQUENCE [LARGE SCALE GENOMIC DNA]</scope>
    <source>
        <strain evidence="2 3">2789STDY5608863</strain>
    </source>
</reference>
<gene>
    <name evidence="2" type="ORF">ERS852420_00402</name>
</gene>
<sequence>MNRKKAEAKRKKFHLNRIAFLFPIIFYAIYAVVYLIIFPDAYGTGLHLNNWLFNNPEHLLSILQNPGKVILSTGKLWAWKILLYILWTGFIASLFYLGWTIQNKKPEYHPQAVLRGREPYQKALQINEEIKAHEYNVTREVKTAVRNVMEYLRNESDFGVGDNSVIACERKIANCLKTIENNIPALCNTKTMGKTEKIIIENCKTIQINLKLRTERKKR</sequence>
<keyword evidence="1" id="KW-0812">Transmembrane</keyword>
<evidence type="ECO:0000313" key="2">
    <source>
        <dbReference type="EMBL" id="CUM74260.1"/>
    </source>
</evidence>
<dbReference type="Proteomes" id="UP000095495">
    <property type="component" value="Unassembled WGS sequence"/>
</dbReference>
<accession>A0A173R8J9</accession>
<dbReference type="EMBL" id="CYXV01000001">
    <property type="protein sequence ID" value="CUM74260.1"/>
    <property type="molecule type" value="Genomic_DNA"/>
</dbReference>
<feature type="transmembrane region" description="Helical" evidence="1">
    <location>
        <begin position="20"/>
        <end position="38"/>
    </location>
</feature>
<dbReference type="AlphaFoldDB" id="A0A173R8J9"/>
<protein>
    <submittedName>
        <fullName evidence="2">Uncharacterized protein</fullName>
    </submittedName>
</protein>
<feature type="transmembrane region" description="Helical" evidence="1">
    <location>
        <begin position="81"/>
        <end position="99"/>
    </location>
</feature>
<evidence type="ECO:0000313" key="3">
    <source>
        <dbReference type="Proteomes" id="UP000095495"/>
    </source>
</evidence>
<evidence type="ECO:0000256" key="1">
    <source>
        <dbReference type="SAM" id="Phobius"/>
    </source>
</evidence>
<dbReference type="RefSeq" id="WP_055261008.1">
    <property type="nucleotide sequence ID" value="NZ_CYXV01000001.1"/>
</dbReference>